<dbReference type="PROSITE" id="PS51193">
    <property type="entry name" value="HELICASE_ATP_BIND_2"/>
    <property type="match status" value="1"/>
</dbReference>
<sequence>MSVSGRECVGASKCAWGEDCFAELARTTAHASDIVVTNHALLAIDILENLPILPDHDSVIIDEAHELVDRTTNALAGSLDVATMGRATGMARKFIQPSTHDRMMEVADDLGLELESYDREGTTTRIEGFEGQLLTALTAVRDVYKVAQAEMTTSSQDESDIAAQKQRAKATVKDVYDVAAELLSADEHSVTWIDVSRTAVLHHAPLSVAGFLGEALFGQHTIVLTSATLAVAGSMDSTAKAVGLGESGWIGLDVGSPFDYSKQGILYCPSHLPPPSSSGVAEEALDELGDLIDAAGGRTLSLFSSWRGVERAEEYLAIRFKGRDDRPLIVARKGDAVSDLVRRFRESPESSLLGTVSLWQGIDVPGNTCTLVTIDRIPFPRPDDPVMAARSARVDESGGSGFRSVSLPRAALLLAQGVGRLIRSTEDRGVVAVLDSRLANSGYGSTLRKSLPNLWWTTDKDSVISALERLDDSASDA</sequence>
<dbReference type="Gene3D" id="3.40.50.300">
    <property type="entry name" value="P-loop containing nucleotide triphosphate hydrolases"/>
    <property type="match status" value="2"/>
</dbReference>
<dbReference type="InterPro" id="IPR045028">
    <property type="entry name" value="DinG/Rad3-like"/>
</dbReference>
<dbReference type="AlphaFoldDB" id="A0A6J6R5K0"/>
<dbReference type="InterPro" id="IPR006555">
    <property type="entry name" value="ATP-dep_Helicase_C"/>
</dbReference>
<dbReference type="GO" id="GO:0003678">
    <property type="term" value="F:DNA helicase activity"/>
    <property type="evidence" value="ECO:0007669"/>
    <property type="project" value="TreeGrafter"/>
</dbReference>
<evidence type="ECO:0000259" key="4">
    <source>
        <dbReference type="PROSITE" id="PS51193"/>
    </source>
</evidence>
<dbReference type="PANTHER" id="PTHR11472">
    <property type="entry name" value="DNA REPAIR DEAD HELICASE RAD3/XP-D SUBFAMILY MEMBER"/>
    <property type="match status" value="1"/>
</dbReference>
<dbReference type="SMART" id="SM00491">
    <property type="entry name" value="HELICc2"/>
    <property type="match status" value="1"/>
</dbReference>
<dbReference type="PANTHER" id="PTHR11472:SF34">
    <property type="entry name" value="REGULATOR OF TELOMERE ELONGATION HELICASE 1"/>
    <property type="match status" value="1"/>
</dbReference>
<feature type="domain" description="Helicase ATP-binding" evidence="4">
    <location>
        <begin position="1"/>
        <end position="136"/>
    </location>
</feature>
<evidence type="ECO:0000313" key="5">
    <source>
        <dbReference type="EMBL" id="CAB4716425.1"/>
    </source>
</evidence>
<keyword evidence="1" id="KW-0547">Nucleotide-binding</keyword>
<dbReference type="GO" id="GO:0005524">
    <property type="term" value="F:ATP binding"/>
    <property type="evidence" value="ECO:0007669"/>
    <property type="project" value="UniProtKB-KW"/>
</dbReference>
<name>A0A6J6R5K0_9ZZZZ</name>
<reference evidence="5" key="1">
    <citation type="submission" date="2020-05" db="EMBL/GenBank/DDBJ databases">
        <authorList>
            <person name="Chiriac C."/>
            <person name="Salcher M."/>
            <person name="Ghai R."/>
            <person name="Kavagutti S V."/>
        </authorList>
    </citation>
    <scope>NUCLEOTIDE SEQUENCE</scope>
</reference>
<dbReference type="GO" id="GO:0003676">
    <property type="term" value="F:nucleic acid binding"/>
    <property type="evidence" value="ECO:0007669"/>
    <property type="project" value="InterPro"/>
</dbReference>
<keyword evidence="2" id="KW-0378">Hydrolase</keyword>
<accession>A0A6J6R5K0</accession>
<dbReference type="EMBL" id="CAEZYC010000084">
    <property type="protein sequence ID" value="CAB4716425.1"/>
    <property type="molecule type" value="Genomic_DNA"/>
</dbReference>
<keyword evidence="3" id="KW-0067">ATP-binding</keyword>
<dbReference type="InterPro" id="IPR014013">
    <property type="entry name" value="Helic_SF1/SF2_ATP-bd_DinG/Rad3"/>
</dbReference>
<evidence type="ECO:0000256" key="2">
    <source>
        <dbReference type="ARBA" id="ARBA00022801"/>
    </source>
</evidence>
<evidence type="ECO:0000256" key="3">
    <source>
        <dbReference type="ARBA" id="ARBA00022840"/>
    </source>
</evidence>
<dbReference type="GO" id="GO:0006139">
    <property type="term" value="P:nucleobase-containing compound metabolic process"/>
    <property type="evidence" value="ECO:0007669"/>
    <property type="project" value="InterPro"/>
</dbReference>
<dbReference type="Pfam" id="PF13307">
    <property type="entry name" value="Helicase_C_2"/>
    <property type="match status" value="1"/>
</dbReference>
<organism evidence="5">
    <name type="scientific">freshwater metagenome</name>
    <dbReference type="NCBI Taxonomy" id="449393"/>
    <lineage>
        <taxon>unclassified sequences</taxon>
        <taxon>metagenomes</taxon>
        <taxon>ecological metagenomes</taxon>
    </lineage>
</organism>
<gene>
    <name evidence="5" type="ORF">UFOPK2648_01175</name>
</gene>
<evidence type="ECO:0000256" key="1">
    <source>
        <dbReference type="ARBA" id="ARBA00022741"/>
    </source>
</evidence>
<proteinExistence type="predicted"/>
<dbReference type="SUPFAM" id="SSF52540">
    <property type="entry name" value="P-loop containing nucleoside triphosphate hydrolases"/>
    <property type="match status" value="1"/>
</dbReference>
<dbReference type="InterPro" id="IPR027417">
    <property type="entry name" value="P-loop_NTPase"/>
</dbReference>
<protein>
    <submittedName>
        <fullName evidence="5">Unannotated protein</fullName>
    </submittedName>
</protein>
<dbReference type="GO" id="GO:0016818">
    <property type="term" value="F:hydrolase activity, acting on acid anhydrides, in phosphorus-containing anhydrides"/>
    <property type="evidence" value="ECO:0007669"/>
    <property type="project" value="InterPro"/>
</dbReference>